<dbReference type="OrthoDB" id="3231000at2759"/>
<dbReference type="Proteomes" id="UP000027265">
    <property type="component" value="Unassembled WGS sequence"/>
</dbReference>
<name>A0A067QHN2_9AGAM</name>
<keyword evidence="2 5" id="KW-0812">Transmembrane</keyword>
<sequence>MNVRESMVFSLEPRSGRDVAEWRMPPRIPAPRHRHAAPSGPWPWMDLRSDFFQLAQPPQAQPVDTSWPGYPQNLFPNWTPDQTRRGKITGPLGPPQTGVSSIYKVDVLLDGSFSDHEQFWVKDNDEHFWEDMQKQRPKMRVRSLFVDNMTLPVLQMLGTKYNVEPFFFTSSLNWIPSRYREEVVPGKSDHITITLTFIRTIQNPLTRPPTPTPSTETLPRLRDRPNTIPVFVDNQIIDTQAPLSLSSTGNILLLDLLAIHLVRNPDSSTILSYHPDAVWQTTSARRLHSLVQGVSQSVYWQKIFAKSDDPTFVLLAILWYACYAWDEALEVLYLHINWMESRVISTNDMQLVRELHIIEAHLLHYASLLNDFHKSVTFVLQTPNPAMDAPAYDPETRETSHTLMKTECENLLSEIDRLERSRVMQSSRLKNVMNLAFATVNIEDSKDMRRLTEATVRDSAAMKQISYLTMIFIPASFAAGVFGMNVREINPGTNGTLIHYVETSIILTALTVWIIVALQKNSPFHVEGEEMGFWTRLMWPIAYFRRRWQKMRRPIPKNPA</sequence>
<dbReference type="STRING" id="933084.A0A067QHN2"/>
<dbReference type="GO" id="GO:0015087">
    <property type="term" value="F:cobalt ion transmembrane transporter activity"/>
    <property type="evidence" value="ECO:0007669"/>
    <property type="project" value="TreeGrafter"/>
</dbReference>
<comment type="subcellular location">
    <subcellularLocation>
        <location evidence="1">Cell membrane</location>
        <topology evidence="1">Multi-pass membrane protein</topology>
    </subcellularLocation>
</comment>
<feature type="transmembrane region" description="Helical" evidence="5">
    <location>
        <begin position="497"/>
        <end position="519"/>
    </location>
</feature>
<evidence type="ECO:0000256" key="3">
    <source>
        <dbReference type="ARBA" id="ARBA00022989"/>
    </source>
</evidence>
<keyword evidence="7" id="KW-1185">Reference proteome</keyword>
<evidence type="ECO:0000313" key="7">
    <source>
        <dbReference type="Proteomes" id="UP000027265"/>
    </source>
</evidence>
<dbReference type="PANTHER" id="PTHR46494:SF1">
    <property type="entry name" value="CORA FAMILY METAL ION TRANSPORTER (EUROFUNG)"/>
    <property type="match status" value="1"/>
</dbReference>
<gene>
    <name evidence="6" type="ORF">JAAARDRAFT_449616</name>
</gene>
<keyword evidence="3 5" id="KW-1133">Transmembrane helix</keyword>
<organism evidence="6 7">
    <name type="scientific">Jaapia argillacea MUCL 33604</name>
    <dbReference type="NCBI Taxonomy" id="933084"/>
    <lineage>
        <taxon>Eukaryota</taxon>
        <taxon>Fungi</taxon>
        <taxon>Dikarya</taxon>
        <taxon>Basidiomycota</taxon>
        <taxon>Agaricomycotina</taxon>
        <taxon>Agaricomycetes</taxon>
        <taxon>Agaricomycetidae</taxon>
        <taxon>Jaapiales</taxon>
        <taxon>Jaapiaceae</taxon>
        <taxon>Jaapia</taxon>
    </lineage>
</organism>
<accession>A0A067QHN2</accession>
<dbReference type="InParanoid" id="A0A067QHN2"/>
<dbReference type="GO" id="GO:0050897">
    <property type="term" value="F:cobalt ion binding"/>
    <property type="evidence" value="ECO:0007669"/>
    <property type="project" value="TreeGrafter"/>
</dbReference>
<feature type="transmembrane region" description="Helical" evidence="5">
    <location>
        <begin position="465"/>
        <end position="485"/>
    </location>
</feature>
<dbReference type="Pfam" id="PF01544">
    <property type="entry name" value="CorA"/>
    <property type="match status" value="1"/>
</dbReference>
<dbReference type="GO" id="GO:0005886">
    <property type="term" value="C:plasma membrane"/>
    <property type="evidence" value="ECO:0007669"/>
    <property type="project" value="UniProtKB-SubCell"/>
</dbReference>
<protein>
    <submittedName>
        <fullName evidence="6">Uncharacterized protein</fullName>
    </submittedName>
</protein>
<dbReference type="AlphaFoldDB" id="A0A067QHN2"/>
<dbReference type="InterPro" id="IPR002523">
    <property type="entry name" value="MgTranspt_CorA/ZnTranspt_ZntB"/>
</dbReference>
<dbReference type="HOGENOM" id="CLU_018401_0_0_1"/>
<evidence type="ECO:0000256" key="4">
    <source>
        <dbReference type="ARBA" id="ARBA00023136"/>
    </source>
</evidence>
<dbReference type="InterPro" id="IPR045863">
    <property type="entry name" value="CorA_TM1_TM2"/>
</dbReference>
<dbReference type="Gene3D" id="1.20.58.340">
    <property type="entry name" value="Magnesium transport protein CorA, transmembrane region"/>
    <property type="match status" value="1"/>
</dbReference>
<dbReference type="GO" id="GO:0000287">
    <property type="term" value="F:magnesium ion binding"/>
    <property type="evidence" value="ECO:0007669"/>
    <property type="project" value="TreeGrafter"/>
</dbReference>
<reference evidence="7" key="1">
    <citation type="journal article" date="2014" name="Proc. Natl. Acad. Sci. U.S.A.">
        <title>Extensive sampling of basidiomycete genomes demonstrates inadequacy of the white-rot/brown-rot paradigm for wood decay fungi.</title>
        <authorList>
            <person name="Riley R."/>
            <person name="Salamov A.A."/>
            <person name="Brown D.W."/>
            <person name="Nagy L.G."/>
            <person name="Floudas D."/>
            <person name="Held B.W."/>
            <person name="Levasseur A."/>
            <person name="Lombard V."/>
            <person name="Morin E."/>
            <person name="Otillar R."/>
            <person name="Lindquist E.A."/>
            <person name="Sun H."/>
            <person name="LaButti K.M."/>
            <person name="Schmutz J."/>
            <person name="Jabbour D."/>
            <person name="Luo H."/>
            <person name="Baker S.E."/>
            <person name="Pisabarro A.G."/>
            <person name="Walton J.D."/>
            <person name="Blanchette R.A."/>
            <person name="Henrissat B."/>
            <person name="Martin F."/>
            <person name="Cullen D."/>
            <person name="Hibbett D.S."/>
            <person name="Grigoriev I.V."/>
        </authorList>
    </citation>
    <scope>NUCLEOTIDE SEQUENCE [LARGE SCALE GENOMIC DNA]</scope>
    <source>
        <strain evidence="7">MUCL 33604</strain>
    </source>
</reference>
<evidence type="ECO:0000313" key="6">
    <source>
        <dbReference type="EMBL" id="KDQ62116.1"/>
    </source>
</evidence>
<dbReference type="GO" id="GO:0015095">
    <property type="term" value="F:magnesium ion transmembrane transporter activity"/>
    <property type="evidence" value="ECO:0007669"/>
    <property type="project" value="TreeGrafter"/>
</dbReference>
<dbReference type="EMBL" id="KL197711">
    <property type="protein sequence ID" value="KDQ62116.1"/>
    <property type="molecule type" value="Genomic_DNA"/>
</dbReference>
<dbReference type="SUPFAM" id="SSF144083">
    <property type="entry name" value="Magnesium transport protein CorA, transmembrane region"/>
    <property type="match status" value="1"/>
</dbReference>
<proteinExistence type="predicted"/>
<dbReference type="PANTHER" id="PTHR46494">
    <property type="entry name" value="CORA FAMILY METAL ION TRANSPORTER (EUROFUNG)"/>
    <property type="match status" value="1"/>
</dbReference>
<evidence type="ECO:0000256" key="1">
    <source>
        <dbReference type="ARBA" id="ARBA00004651"/>
    </source>
</evidence>
<evidence type="ECO:0000256" key="2">
    <source>
        <dbReference type="ARBA" id="ARBA00022692"/>
    </source>
</evidence>
<evidence type="ECO:0000256" key="5">
    <source>
        <dbReference type="SAM" id="Phobius"/>
    </source>
</evidence>
<keyword evidence="4 5" id="KW-0472">Membrane</keyword>